<dbReference type="EMBL" id="CP019980">
    <property type="protein sequence ID" value="AVK95815.1"/>
    <property type="molecule type" value="Genomic_DNA"/>
</dbReference>
<dbReference type="EMBL" id="UFSZ01000001">
    <property type="protein sequence ID" value="SUV18442.1"/>
    <property type="molecule type" value="Genomic_DNA"/>
</dbReference>
<evidence type="ECO:0000313" key="4">
    <source>
        <dbReference type="Proteomes" id="UP000238825"/>
    </source>
</evidence>
<feature type="transmembrane region" description="Helical" evidence="1">
    <location>
        <begin position="261"/>
        <end position="279"/>
    </location>
</feature>
<dbReference type="Proteomes" id="UP000255295">
    <property type="component" value="Unassembled WGS sequence"/>
</dbReference>
<name>A0A2S0JXF0_LYSSH</name>
<accession>A0A2S0JXF0</accession>
<feature type="transmembrane region" description="Helical" evidence="1">
    <location>
        <begin position="197"/>
        <end position="218"/>
    </location>
</feature>
<dbReference type="AlphaFoldDB" id="A0A2S0JXF0"/>
<evidence type="ECO:0000313" key="3">
    <source>
        <dbReference type="EMBL" id="SUV18442.1"/>
    </source>
</evidence>
<reference evidence="3 5" key="2">
    <citation type="submission" date="2018-06" db="EMBL/GenBank/DDBJ databases">
        <authorList>
            <consortium name="Pathogen Informatics"/>
            <person name="Doyle S."/>
        </authorList>
    </citation>
    <scope>NUCLEOTIDE SEQUENCE [LARGE SCALE GENOMIC DNA]</scope>
    <source>
        <strain evidence="3 5">NCTC10338</strain>
    </source>
</reference>
<gene>
    <name evidence="2" type="ORF">LS41612_05970</name>
    <name evidence="3" type="ORF">NCTC10338_03572</name>
</gene>
<dbReference type="Proteomes" id="UP000238825">
    <property type="component" value="Chromosome"/>
</dbReference>
<evidence type="ECO:0000313" key="2">
    <source>
        <dbReference type="EMBL" id="AVK95815.1"/>
    </source>
</evidence>
<evidence type="ECO:0000313" key="5">
    <source>
        <dbReference type="Proteomes" id="UP000255295"/>
    </source>
</evidence>
<keyword evidence="1" id="KW-0472">Membrane</keyword>
<sequence length="312" mass="36748">MTSFKKKLNEEIGETPRFTKGLKERIVHQAAQQQYKQISKWQYPAIIVGIMVTLLFLIASGPWQQTEYVQHASIVELAQNEEIQQLSIAQNWYEDSFKAGRTGWVIGQQEYAKGTETKLFKNMLQKAVVRQKSEEYYLINNLWIEFSNGQVVKLQMFKSDDKFAFLDLKTNKFYEVNDGEAISAFTDFNFKKLDFNFLVFLVWIGFIWLGAWVAERAVRWKFHIPKEPKYVSDNHKKVVYLNKFINVIVLCIFNLKSWIIFIAADFVLILVILLPNLAIEYYFGRHEKRHYVALTTTTYTSIIFIAFLIWIQ</sequence>
<feature type="transmembrane region" description="Helical" evidence="1">
    <location>
        <begin position="43"/>
        <end position="63"/>
    </location>
</feature>
<evidence type="ECO:0008006" key="6">
    <source>
        <dbReference type="Google" id="ProtNLM"/>
    </source>
</evidence>
<keyword evidence="1" id="KW-0812">Transmembrane</keyword>
<dbReference type="GeneID" id="48275740"/>
<reference evidence="2 4" key="1">
    <citation type="submission" date="2017-03" db="EMBL/GenBank/DDBJ databases">
        <title>The whole genome sequencing and assembly of Lysinibacillus sphaericus DSM 28T strain.</title>
        <authorList>
            <person name="Lee Y.-J."/>
            <person name="Yi H."/>
            <person name="Bahn Y.-S."/>
            <person name="Kim J.F."/>
            <person name="Lee D.-W."/>
        </authorList>
    </citation>
    <scope>NUCLEOTIDE SEQUENCE [LARGE SCALE GENOMIC DNA]</scope>
    <source>
        <strain evidence="2 4">DSM 28</strain>
    </source>
</reference>
<keyword evidence="1" id="KW-1133">Transmembrane helix</keyword>
<protein>
    <recommendedName>
        <fullName evidence="6">DUF4181 domain-containing protein</fullName>
    </recommendedName>
</protein>
<dbReference type="RefSeq" id="WP_024363714.1">
    <property type="nucleotide sequence ID" value="NZ_BJNS01000002.1"/>
</dbReference>
<proteinExistence type="predicted"/>
<organism evidence="2 4">
    <name type="scientific">Lysinibacillus sphaericus</name>
    <name type="common">Bacillus sphaericus</name>
    <dbReference type="NCBI Taxonomy" id="1421"/>
    <lineage>
        <taxon>Bacteria</taxon>
        <taxon>Bacillati</taxon>
        <taxon>Bacillota</taxon>
        <taxon>Bacilli</taxon>
        <taxon>Bacillales</taxon>
        <taxon>Bacillaceae</taxon>
        <taxon>Lysinibacillus</taxon>
    </lineage>
</organism>
<feature type="transmembrane region" description="Helical" evidence="1">
    <location>
        <begin position="291"/>
        <end position="311"/>
    </location>
</feature>
<evidence type="ECO:0000256" key="1">
    <source>
        <dbReference type="SAM" id="Phobius"/>
    </source>
</evidence>